<feature type="repeat" description="Solcar" evidence="8">
    <location>
        <begin position="520"/>
        <end position="608"/>
    </location>
</feature>
<dbReference type="FunFam" id="1.50.40.10:FF:000080">
    <property type="entry name" value="Mitochondrial substrate carrier protein-like"/>
    <property type="match status" value="1"/>
</dbReference>
<comment type="subcellular location">
    <subcellularLocation>
        <location evidence="1">Membrane</location>
        <topology evidence="1">Multi-pass membrane protein</topology>
    </subcellularLocation>
</comment>
<dbReference type="EMBL" id="KZ305030">
    <property type="protein sequence ID" value="PIA49426.1"/>
    <property type="molecule type" value="Genomic_DNA"/>
</dbReference>
<dbReference type="AlphaFoldDB" id="A0A2G5E118"/>
<keyword evidence="3" id="KW-0813">Transport</keyword>
<evidence type="ECO:0000256" key="8">
    <source>
        <dbReference type="PROSITE-ProRule" id="PRU00282"/>
    </source>
</evidence>
<evidence type="ECO:0000256" key="6">
    <source>
        <dbReference type="ARBA" id="ARBA00022989"/>
    </source>
</evidence>
<feature type="repeat" description="Solcar" evidence="8">
    <location>
        <begin position="333"/>
        <end position="417"/>
    </location>
</feature>
<sequence>MAGGSKASRREQPSIQFRCVSCDDLFDIRQEGDIPIVSDSNNKSSKPSEPKSPDILSTPQLVSAIAKVWDYANRPLPFFQPKSTVDNNVSFRQNENAPRYISFEGNNKFGISDFEDFRIDPKCATRYYERVNSSFECIDIAQKTSSLKFCNKLNKRYVQFDDYYRSVHSWKVNGIASLSFDFGKLYGMVNEISSFEQKYPVHITQIESKKPAEIRSKTTPANKLAVECNDCRASVTEVSPLCTRVEPPLSIEKSTASLDSDNSLKPVTDIKVADASVQSSECHNGLDLDKCAIGKDKEPLESDNNGKPKEHAFEDVPSKELCSVTRDNSKYAVPNKRHGLAGALSGTFVSLCLHPVDTIKTVTQSQCMAEKSIFHVVRSIISDRGVTGLYRGVASNIASSAPISALYTYTYESIKGALLPLLPKEYHSLVHCMAGGCASIATSFIFTPSERIKQQMQIGSHYQNCWEALVGILGKGGFSSLYAGWGAVLCRNVPHSIIKFYTYETLKQLLMSSTQANARPSTYQTLLCGGLAGSTAALFTTPFDVVKTRLQTQIPGSLSKYDGVFHALQEISQQEGLKGLYRGLTPRLVMYISQGALFFASYELFKSIFALESPQICTPALEDKQKIKEGSTSSTASIPTPKLPTLSRLQSELEST</sequence>
<feature type="repeat" description="Solcar" evidence="8">
    <location>
        <begin position="426"/>
        <end position="509"/>
    </location>
</feature>
<gene>
    <name evidence="10" type="ORF">AQUCO_01300322v1</name>
</gene>
<dbReference type="GO" id="GO:0016020">
    <property type="term" value="C:membrane"/>
    <property type="evidence" value="ECO:0007669"/>
    <property type="project" value="UniProtKB-SubCell"/>
</dbReference>
<evidence type="ECO:0000256" key="3">
    <source>
        <dbReference type="ARBA" id="ARBA00022448"/>
    </source>
</evidence>
<evidence type="ECO:0000256" key="1">
    <source>
        <dbReference type="ARBA" id="ARBA00004141"/>
    </source>
</evidence>
<keyword evidence="6" id="KW-1133">Transmembrane helix</keyword>
<keyword evidence="11" id="KW-1185">Reference proteome</keyword>
<feature type="region of interest" description="Disordered" evidence="9">
    <location>
        <begin position="33"/>
        <end position="55"/>
    </location>
</feature>
<dbReference type="Pfam" id="PF00153">
    <property type="entry name" value="Mito_carr"/>
    <property type="match status" value="3"/>
</dbReference>
<dbReference type="PANTHER" id="PTHR45667">
    <property type="entry name" value="S-ADENOSYLMETHIONINE MITOCHONDRIAL CARRIER PROTEIN"/>
    <property type="match status" value="1"/>
</dbReference>
<keyword evidence="5" id="KW-0677">Repeat</keyword>
<evidence type="ECO:0000256" key="5">
    <source>
        <dbReference type="ARBA" id="ARBA00022737"/>
    </source>
</evidence>
<dbReference type="InParanoid" id="A0A2G5E118"/>
<evidence type="ECO:0000256" key="2">
    <source>
        <dbReference type="ARBA" id="ARBA00006375"/>
    </source>
</evidence>
<proteinExistence type="inferred from homology"/>
<keyword evidence="7 8" id="KW-0472">Membrane</keyword>
<dbReference type="SUPFAM" id="SSF103506">
    <property type="entry name" value="Mitochondrial carrier"/>
    <property type="match status" value="1"/>
</dbReference>
<dbReference type="FunFam" id="1.50.40.10:FF:000162">
    <property type="entry name" value="Mitochondrial substrate carrier protein-like"/>
    <property type="match status" value="1"/>
</dbReference>
<name>A0A2G5E118_AQUCA</name>
<evidence type="ECO:0000256" key="4">
    <source>
        <dbReference type="ARBA" id="ARBA00022692"/>
    </source>
</evidence>
<protein>
    <submittedName>
        <fullName evidence="10">Uncharacterized protein</fullName>
    </submittedName>
</protein>
<feature type="compositionally biased region" description="Polar residues" evidence="9">
    <location>
        <begin position="647"/>
        <end position="656"/>
    </location>
</feature>
<evidence type="ECO:0000256" key="7">
    <source>
        <dbReference type="ARBA" id="ARBA00023136"/>
    </source>
</evidence>
<feature type="region of interest" description="Disordered" evidence="9">
    <location>
        <begin position="624"/>
        <end position="656"/>
    </location>
</feature>
<dbReference type="Gene3D" id="1.50.40.10">
    <property type="entry name" value="Mitochondrial carrier domain"/>
    <property type="match status" value="2"/>
</dbReference>
<reference evidence="10 11" key="1">
    <citation type="submission" date="2017-09" db="EMBL/GenBank/DDBJ databases">
        <title>WGS assembly of Aquilegia coerulea Goldsmith.</title>
        <authorList>
            <person name="Hodges S."/>
            <person name="Kramer E."/>
            <person name="Nordborg M."/>
            <person name="Tomkins J."/>
            <person name="Borevitz J."/>
            <person name="Derieg N."/>
            <person name="Yan J."/>
            <person name="Mihaltcheva S."/>
            <person name="Hayes R.D."/>
            <person name="Rokhsar D."/>
        </authorList>
    </citation>
    <scope>NUCLEOTIDE SEQUENCE [LARGE SCALE GENOMIC DNA]</scope>
    <source>
        <strain evidence="11">cv. Goldsmith</strain>
    </source>
</reference>
<dbReference type="FunCoup" id="A0A2G5E118">
    <property type="interactions" value="78"/>
</dbReference>
<dbReference type="InterPro" id="IPR023395">
    <property type="entry name" value="MCP_dom_sf"/>
</dbReference>
<keyword evidence="4 8" id="KW-0812">Transmembrane</keyword>
<accession>A0A2G5E118</accession>
<organism evidence="10 11">
    <name type="scientific">Aquilegia coerulea</name>
    <name type="common">Rocky mountain columbine</name>
    <dbReference type="NCBI Taxonomy" id="218851"/>
    <lineage>
        <taxon>Eukaryota</taxon>
        <taxon>Viridiplantae</taxon>
        <taxon>Streptophyta</taxon>
        <taxon>Embryophyta</taxon>
        <taxon>Tracheophyta</taxon>
        <taxon>Spermatophyta</taxon>
        <taxon>Magnoliopsida</taxon>
        <taxon>Ranunculales</taxon>
        <taxon>Ranunculaceae</taxon>
        <taxon>Thalictroideae</taxon>
        <taxon>Aquilegia</taxon>
    </lineage>
</organism>
<evidence type="ECO:0000313" key="10">
    <source>
        <dbReference type="EMBL" id="PIA49426.1"/>
    </source>
</evidence>
<dbReference type="Proteomes" id="UP000230069">
    <property type="component" value="Unassembled WGS sequence"/>
</dbReference>
<evidence type="ECO:0000313" key="11">
    <source>
        <dbReference type="Proteomes" id="UP000230069"/>
    </source>
</evidence>
<dbReference type="OrthoDB" id="10253709at2759"/>
<dbReference type="PROSITE" id="PS50920">
    <property type="entry name" value="SOLCAR"/>
    <property type="match status" value="3"/>
</dbReference>
<dbReference type="InterPro" id="IPR018108">
    <property type="entry name" value="MCP_transmembrane"/>
</dbReference>
<comment type="similarity">
    <text evidence="2">Belongs to the mitochondrial carrier (TC 2.A.29) family.</text>
</comment>
<evidence type="ECO:0000256" key="9">
    <source>
        <dbReference type="SAM" id="MobiDB-lite"/>
    </source>
</evidence>